<proteinExistence type="predicted"/>
<dbReference type="InterPro" id="IPR046848">
    <property type="entry name" value="E_motif"/>
</dbReference>
<dbReference type="Pfam" id="PF12854">
    <property type="entry name" value="PPR_1"/>
    <property type="match status" value="1"/>
</dbReference>
<dbReference type="Pfam" id="PF01535">
    <property type="entry name" value="PPR"/>
    <property type="match status" value="4"/>
</dbReference>
<evidence type="ECO:0008006" key="5">
    <source>
        <dbReference type="Google" id="ProtNLM"/>
    </source>
</evidence>
<dbReference type="PANTHER" id="PTHR47926">
    <property type="entry name" value="PENTATRICOPEPTIDE REPEAT-CONTAINING PROTEIN"/>
    <property type="match status" value="1"/>
</dbReference>
<dbReference type="FunFam" id="1.25.40.10:FF:000196">
    <property type="entry name" value="Pentatricopeptide repeat-containing protein At4g14850"/>
    <property type="match status" value="1"/>
</dbReference>
<evidence type="ECO:0000313" key="3">
    <source>
        <dbReference type="EMBL" id="RAL54981.1"/>
    </source>
</evidence>
<comment type="caution">
    <text evidence="3">The sequence shown here is derived from an EMBL/GenBank/DDBJ whole genome shotgun (WGS) entry which is preliminary data.</text>
</comment>
<evidence type="ECO:0000256" key="2">
    <source>
        <dbReference type="PROSITE-ProRule" id="PRU00708"/>
    </source>
</evidence>
<dbReference type="Gene3D" id="1.25.40.10">
    <property type="entry name" value="Tetratricopeptide repeat domain"/>
    <property type="match status" value="5"/>
</dbReference>
<dbReference type="Pfam" id="PF13041">
    <property type="entry name" value="PPR_2"/>
    <property type="match status" value="3"/>
</dbReference>
<accession>A0A328EF18</accession>
<feature type="repeat" description="PPR" evidence="2">
    <location>
        <begin position="113"/>
        <end position="147"/>
    </location>
</feature>
<organism evidence="3 4">
    <name type="scientific">Cuscuta australis</name>
    <dbReference type="NCBI Taxonomy" id="267555"/>
    <lineage>
        <taxon>Eukaryota</taxon>
        <taxon>Viridiplantae</taxon>
        <taxon>Streptophyta</taxon>
        <taxon>Embryophyta</taxon>
        <taxon>Tracheophyta</taxon>
        <taxon>Spermatophyta</taxon>
        <taxon>Magnoliopsida</taxon>
        <taxon>eudicotyledons</taxon>
        <taxon>Gunneridae</taxon>
        <taxon>Pentapetalae</taxon>
        <taxon>asterids</taxon>
        <taxon>lamiids</taxon>
        <taxon>Solanales</taxon>
        <taxon>Convolvulaceae</taxon>
        <taxon>Cuscuteae</taxon>
        <taxon>Cuscuta</taxon>
        <taxon>Cuscuta subgen. Grammica</taxon>
        <taxon>Cuscuta sect. Cleistogrammica</taxon>
    </lineage>
</organism>
<keyword evidence="4" id="KW-1185">Reference proteome</keyword>
<dbReference type="PROSITE" id="PS51375">
    <property type="entry name" value="PPR"/>
    <property type="match status" value="6"/>
</dbReference>
<feature type="repeat" description="PPR" evidence="2">
    <location>
        <begin position="552"/>
        <end position="586"/>
    </location>
</feature>
<feature type="repeat" description="PPR" evidence="2">
    <location>
        <begin position="347"/>
        <end position="381"/>
    </location>
</feature>
<protein>
    <recommendedName>
        <fullName evidence="5">DYW domain-containing protein</fullName>
    </recommendedName>
</protein>
<feature type="repeat" description="PPR" evidence="2">
    <location>
        <begin position="78"/>
        <end position="112"/>
    </location>
</feature>
<dbReference type="InterPro" id="IPR002885">
    <property type="entry name" value="PPR_rpt"/>
</dbReference>
<dbReference type="FunFam" id="1.25.40.10:FF:000031">
    <property type="entry name" value="Pentatricopeptide repeat-containing protein mitochondrial"/>
    <property type="match status" value="1"/>
</dbReference>
<gene>
    <name evidence="3" type="ORF">DM860_013677</name>
</gene>
<dbReference type="PANTHER" id="PTHR47926:SF420">
    <property type="entry name" value="REPEAT-CONTAINING PROTEIN, PUTATIVE-RELATED"/>
    <property type="match status" value="1"/>
</dbReference>
<dbReference type="NCBIfam" id="TIGR00756">
    <property type="entry name" value="PPR"/>
    <property type="match status" value="4"/>
</dbReference>
<feature type="repeat" description="PPR" evidence="2">
    <location>
        <begin position="449"/>
        <end position="483"/>
    </location>
</feature>
<dbReference type="FunFam" id="1.25.40.10:FF:000073">
    <property type="entry name" value="Pentatricopeptide repeat-containing protein chloroplastic"/>
    <property type="match status" value="1"/>
</dbReference>
<keyword evidence="1" id="KW-0677">Repeat</keyword>
<dbReference type="SUPFAM" id="SSF48452">
    <property type="entry name" value="TPR-like"/>
    <property type="match status" value="1"/>
</dbReference>
<sequence>MVIFFPRTRCSTNCLNESLNRLLSTTSTNINISRAPATNFINERWSNDYIISLCKRKQFRRALEAFEQLQRTTSFHVYPSTYTNLLSACSSLQSLESARKLYNNVLMSGYKPDVIFHNHVLNMFGKCGSMREARRVFDQMVDRNVVSWTSIIAGYSQNHQEMEAIGLYFWMRELGIMPDPFTFGSLLKACSSLGKLELAEQLHGQVIKSAHGSHLIPQNALVAMYTKFRKICEAVNVFSHIKSKDLISWSSIIAGFSQLGYELDALYHFKEMYGLGIYHLNEFIFGSVFSACSGLVQPEYGRQVHGICVKCGLGKDIYAGCSLADMYARCGLLESAKTAFYQIENPDLVSWNAIITGFSSNGDSNEALILFSQMRHADLAPDDLTMRSLLCSFISPFTLSQGKQVHCFIIKTGFDSDIPVCNTLISMYSNCSDLSSADMMFNEIKHNADLVSWNAILTVYIQHNKAEETLSLFKMMLRQSPNSKPDHITLVSVISACGKLAFLEMGNQTHLYALKTGLALDPTISNGLIDMYVKCGSLGNGRKLFEALEIADVFSWSSLIVGYAQFGQGKEALKLFGEMKDLGVEPSQVTFVGVLTACSHVGLVKEGWHLFKQMETEHGIVPTREHCSCVVDMFSRAGCINEAEAFINQMPFEPDIVVWKTMLSACRTHNNLEVGKRAAQNVLKIDPSNSAAHVLLCNIYASTGNWKDFATVKGLMRQNGIKKVPGRSWIELKDGTHAFLAGDRLHPEREKIYAILDELCSQMSDAGYDPLIHVRDSEVLNC</sequence>
<name>A0A328EF18_9ASTE</name>
<dbReference type="GO" id="GO:0009451">
    <property type="term" value="P:RNA modification"/>
    <property type="evidence" value="ECO:0007669"/>
    <property type="project" value="InterPro"/>
</dbReference>
<evidence type="ECO:0000313" key="4">
    <source>
        <dbReference type="Proteomes" id="UP000249390"/>
    </source>
</evidence>
<dbReference type="Pfam" id="PF20431">
    <property type="entry name" value="E_motif"/>
    <property type="match status" value="1"/>
</dbReference>
<dbReference type="FunFam" id="1.25.40.10:FF:000366">
    <property type="entry name" value="Pentatricopeptide (PPR) repeat-containing protein"/>
    <property type="match status" value="1"/>
</dbReference>
<feature type="repeat" description="PPR" evidence="2">
    <location>
        <begin position="179"/>
        <end position="213"/>
    </location>
</feature>
<dbReference type="FunFam" id="1.25.40.10:FF:000227">
    <property type="entry name" value="Pentatricopeptide repeat-containing protein At3g13880"/>
    <property type="match status" value="1"/>
</dbReference>
<reference evidence="3 4" key="1">
    <citation type="submission" date="2018-06" db="EMBL/GenBank/DDBJ databases">
        <title>The Genome of Cuscuta australis (Dodder) Provides Insight into the Evolution of Plant Parasitism.</title>
        <authorList>
            <person name="Liu H."/>
        </authorList>
    </citation>
    <scope>NUCLEOTIDE SEQUENCE [LARGE SCALE GENOMIC DNA]</scope>
    <source>
        <strain evidence="4">cv. Yunnan</strain>
        <tissue evidence="3">Vines</tissue>
    </source>
</reference>
<dbReference type="AlphaFoldDB" id="A0A328EF18"/>
<evidence type="ECO:0000256" key="1">
    <source>
        <dbReference type="ARBA" id="ARBA00022737"/>
    </source>
</evidence>
<dbReference type="InterPro" id="IPR011990">
    <property type="entry name" value="TPR-like_helical_dom_sf"/>
</dbReference>
<dbReference type="InterPro" id="IPR046960">
    <property type="entry name" value="PPR_At4g14850-like_plant"/>
</dbReference>
<dbReference type="Proteomes" id="UP000249390">
    <property type="component" value="Unassembled WGS sequence"/>
</dbReference>
<dbReference type="GO" id="GO:0003723">
    <property type="term" value="F:RNA binding"/>
    <property type="evidence" value="ECO:0007669"/>
    <property type="project" value="InterPro"/>
</dbReference>
<dbReference type="EMBL" id="NQVE01000005">
    <property type="protein sequence ID" value="RAL54981.1"/>
    <property type="molecule type" value="Genomic_DNA"/>
</dbReference>